<evidence type="ECO:0000313" key="2">
    <source>
        <dbReference type="Proteomes" id="UP000325606"/>
    </source>
</evidence>
<dbReference type="CDD" id="cd01745">
    <property type="entry name" value="GATase1_2"/>
    <property type="match status" value="1"/>
</dbReference>
<dbReference type="Proteomes" id="UP000325606">
    <property type="component" value="Chromosome"/>
</dbReference>
<dbReference type="AlphaFoldDB" id="A0A5J6LJ84"/>
<dbReference type="InterPro" id="IPR029062">
    <property type="entry name" value="Class_I_gatase-like"/>
</dbReference>
<dbReference type="SUPFAM" id="SSF52317">
    <property type="entry name" value="Class I glutamine amidotransferase-like"/>
    <property type="match status" value="1"/>
</dbReference>
<keyword evidence="2" id="KW-1185">Reference proteome</keyword>
<protein>
    <submittedName>
        <fullName evidence="1">Type 1 glutamine amidotransferase</fullName>
    </submittedName>
</protein>
<dbReference type="PROSITE" id="PS51273">
    <property type="entry name" value="GATASE_TYPE_1"/>
    <property type="match status" value="1"/>
</dbReference>
<dbReference type="InterPro" id="IPR044668">
    <property type="entry name" value="PuuD-like"/>
</dbReference>
<dbReference type="GO" id="GO:0005829">
    <property type="term" value="C:cytosol"/>
    <property type="evidence" value="ECO:0007669"/>
    <property type="project" value="TreeGrafter"/>
</dbReference>
<dbReference type="EMBL" id="CP044222">
    <property type="protein sequence ID" value="QEW08604.1"/>
    <property type="molecule type" value="Genomic_DNA"/>
</dbReference>
<evidence type="ECO:0000313" key="1">
    <source>
        <dbReference type="EMBL" id="QEW08604.1"/>
    </source>
</evidence>
<sequence length="206" mass="23019">MVRLYGGQALQLRPSQHVQLSEFAFDGVVVTGGHDIDPVLYAEEPEVEPKYDSARDQLEQAVIDQALNRGVPLLGICRGAQLLNVCRGGSLHQDLKSKRQKTSNRRTLLPLKTLLLETDGLLKQLLGSGPCRINSLHNQAIDRIGDGLRVAAHDLDGIVQAIEDPLQPYLLGVQWHPEFLIFIPRQRRLFKQLIKVSVEQRLQAAQ</sequence>
<dbReference type="KEGG" id="nik:F5I99_12700"/>
<gene>
    <name evidence="1" type="ORF">F5I99_12700</name>
</gene>
<dbReference type="PANTHER" id="PTHR43235:SF1">
    <property type="entry name" value="GLUTAMINE AMIDOTRANSFERASE PB2B2.05-RELATED"/>
    <property type="match status" value="1"/>
</dbReference>
<dbReference type="InterPro" id="IPR011697">
    <property type="entry name" value="Peptidase_C26"/>
</dbReference>
<keyword evidence="1" id="KW-0808">Transferase</keyword>
<dbReference type="GO" id="GO:0006598">
    <property type="term" value="P:polyamine catabolic process"/>
    <property type="evidence" value="ECO:0007669"/>
    <property type="project" value="TreeGrafter"/>
</dbReference>
<accession>A0A5J6LJ84</accession>
<keyword evidence="1" id="KW-0315">Glutamine amidotransferase</keyword>
<dbReference type="Pfam" id="PF07722">
    <property type="entry name" value="Peptidase_C26"/>
    <property type="match status" value="1"/>
</dbReference>
<dbReference type="Gene3D" id="3.40.50.880">
    <property type="match status" value="1"/>
</dbReference>
<name>A0A5J6LJ84_9GAMM</name>
<organism evidence="1 2">
    <name type="scientific">Nitrincola iocasae</name>
    <dbReference type="NCBI Taxonomy" id="2614693"/>
    <lineage>
        <taxon>Bacteria</taxon>
        <taxon>Pseudomonadati</taxon>
        <taxon>Pseudomonadota</taxon>
        <taxon>Gammaproteobacteria</taxon>
        <taxon>Oceanospirillales</taxon>
        <taxon>Oceanospirillaceae</taxon>
        <taxon>Nitrincola</taxon>
    </lineage>
</organism>
<proteinExistence type="predicted"/>
<dbReference type="GO" id="GO:0033969">
    <property type="term" value="F:gamma-glutamyl-gamma-aminobutyrate hydrolase activity"/>
    <property type="evidence" value="ECO:0007669"/>
    <property type="project" value="TreeGrafter"/>
</dbReference>
<dbReference type="PANTHER" id="PTHR43235">
    <property type="entry name" value="GLUTAMINE AMIDOTRANSFERASE PB2B2.05-RELATED"/>
    <property type="match status" value="1"/>
</dbReference>
<reference evidence="1 2" key="1">
    <citation type="submission" date="2019-09" db="EMBL/GenBank/DDBJ databases">
        <title>Nitrincola iocasae sp. nov., a bacterium isolated from the sediment collected at a cold seep field in South China Sea.</title>
        <authorList>
            <person name="Zhang H."/>
            <person name="Wang H."/>
            <person name="Li C."/>
        </authorList>
    </citation>
    <scope>NUCLEOTIDE SEQUENCE [LARGE SCALE GENOMIC DNA]</scope>
    <source>
        <strain evidence="1 2">KXZD1103</strain>
    </source>
</reference>
<dbReference type="GO" id="GO:0016740">
    <property type="term" value="F:transferase activity"/>
    <property type="evidence" value="ECO:0007669"/>
    <property type="project" value="UniProtKB-KW"/>
</dbReference>